<feature type="region of interest" description="Disordered" evidence="1">
    <location>
        <begin position="27"/>
        <end position="96"/>
    </location>
</feature>
<name>A0A1G6BGS9_EUBOX</name>
<feature type="compositionally biased region" description="Polar residues" evidence="1">
    <location>
        <begin position="27"/>
        <end position="56"/>
    </location>
</feature>
<gene>
    <name evidence="2" type="ORF">SAMN02910417_01496</name>
</gene>
<sequence>MNISGIRGYAGYYNNVSSVYNKPESNQVASENLSLDSQTNSSGRPLEDFSTSLSTEDSIKGAESFANQFEPNAEHSLKGTDSDLSSLDETKSVANSQKQQIMAQYRMFVGSAQAVSNVAVASRPMEDFSL</sequence>
<evidence type="ECO:0000313" key="3">
    <source>
        <dbReference type="Proteomes" id="UP000199228"/>
    </source>
</evidence>
<evidence type="ECO:0000256" key="1">
    <source>
        <dbReference type="SAM" id="MobiDB-lite"/>
    </source>
</evidence>
<keyword evidence="3" id="KW-1185">Reference proteome</keyword>
<organism evidence="2 3">
    <name type="scientific">Eubacterium oxidoreducens</name>
    <dbReference type="NCBI Taxonomy" id="1732"/>
    <lineage>
        <taxon>Bacteria</taxon>
        <taxon>Bacillati</taxon>
        <taxon>Bacillota</taxon>
        <taxon>Clostridia</taxon>
        <taxon>Eubacteriales</taxon>
        <taxon>Eubacteriaceae</taxon>
        <taxon>Eubacterium</taxon>
    </lineage>
</organism>
<reference evidence="2 3" key="1">
    <citation type="submission" date="2016-10" db="EMBL/GenBank/DDBJ databases">
        <authorList>
            <person name="de Groot N.N."/>
        </authorList>
    </citation>
    <scope>NUCLEOTIDE SEQUENCE [LARGE SCALE GENOMIC DNA]</scope>
    <source>
        <strain evidence="2 3">DSM 3217</strain>
    </source>
</reference>
<protein>
    <submittedName>
        <fullName evidence="2">Uncharacterized protein</fullName>
    </submittedName>
</protein>
<dbReference type="RefSeq" id="WP_090173740.1">
    <property type="nucleotide sequence ID" value="NZ_FMXR01000010.1"/>
</dbReference>
<dbReference type="OrthoDB" id="2003781at2"/>
<feature type="compositionally biased region" description="Basic and acidic residues" evidence="1">
    <location>
        <begin position="72"/>
        <end position="81"/>
    </location>
</feature>
<dbReference type="EMBL" id="FMXR01000010">
    <property type="protein sequence ID" value="SDB19825.1"/>
    <property type="molecule type" value="Genomic_DNA"/>
</dbReference>
<accession>A0A1G6BGS9</accession>
<dbReference type="AlphaFoldDB" id="A0A1G6BGS9"/>
<proteinExistence type="predicted"/>
<feature type="compositionally biased region" description="Polar residues" evidence="1">
    <location>
        <begin position="82"/>
        <end position="96"/>
    </location>
</feature>
<evidence type="ECO:0000313" key="2">
    <source>
        <dbReference type="EMBL" id="SDB19825.1"/>
    </source>
</evidence>
<dbReference type="Proteomes" id="UP000199228">
    <property type="component" value="Unassembled WGS sequence"/>
</dbReference>
<dbReference type="STRING" id="1732.SAMN02910417_01496"/>